<dbReference type="GO" id="GO:0052621">
    <property type="term" value="F:diguanylate cyclase activity"/>
    <property type="evidence" value="ECO:0007669"/>
    <property type="project" value="UniProtKB-EC"/>
</dbReference>
<dbReference type="InterPro" id="IPR027417">
    <property type="entry name" value="P-loop_NTPase"/>
</dbReference>
<dbReference type="PROSITE" id="PS50011">
    <property type="entry name" value="PROTEIN_KINASE_DOM"/>
    <property type="match status" value="1"/>
</dbReference>
<dbReference type="SUPFAM" id="SSF55781">
    <property type="entry name" value="GAF domain-like"/>
    <property type="match status" value="1"/>
</dbReference>
<dbReference type="PANTHER" id="PTHR43642">
    <property type="entry name" value="HYBRID SIGNAL TRANSDUCTION HISTIDINE KINASE G"/>
    <property type="match status" value="1"/>
</dbReference>
<sequence>MNNRRYKNLDIIYHSLSSKVMRGKECDTDRPVVLKTGGQEQMTPESLERLKHEYQIMQQADSSHVVRALGETMIGGRYYLVEEYCPGVTLSRMLKQGALDMPVFYRIAEQLVQGLRDLHESGIIHKDVNPSNIIYDAESGRAVFLDFGISSVFSHEKTTGARFDNIEGTVRYIAPEQTGRVNAELDYRADFYSLGITFYEMLTGHCPFEAETPAEMVFAHIAKQPPDLCALLPGIPPMLASIINKLLSKMAKDRYVSCDGLLYDLERCRTEQKFVLGEKDFSRRFEFIHQLYGREEEIVQLKTDYREAASGSKILVSISGYSGIGKTSLVNQIQEEALMGNGMFLQGKFDQYHANVPYFAFFEAIKQFCSQILLETEENIRAWKVKLSETLGNDVVLLTGKVAELSLLTEAYPALEDMGPLEERTRFKAVLEKFLSLLASPEHPLALFLDDVHRADMGSLEMLEEIFKNEELGHIIIVVCYRENEVSDGHPLIRSLNRIVQRGCRVTQIHLKGLETRSTAQMLAGIFRTEAEKTSGLAEIIYKKTKGNPFYIRQFLRLCHTNGYLNLDMDTGVWSWDEAGIKSCPARENVVDFLLGNMDQFSEETLSLLSAGACVGQSFSAEDLAAVCGLSEKEINRRLVVAVGQEAVVPIGKNVKTCRQTRYQFTHDRFQQVFYTVLSPKKRAGIHYRLGKRCEEKVVLEGDSEERLFEIADHYARGIEEAADLNESRRIQELLLKAAVRCGLVSAFDTAASYLELLLSQPELEQPENREFLIRTYMEYHTVLCNLVKVSECDRIYRLLCDMVKHPAELVDSCCMQISSLCNRGEYEEAFRIGLSLLEQMGVSFPHQDFESTMEREIALFYQEQEALGDRGIRNLAEANDPLERGIGKLLCRIYGPFFFFKPHHSYWTVIAAARRMLRHGYTPHTLQMYSNLMMLLGEARRDYRTSYEAARAAIQIAEKHQYREVIYSMYCMFALHSCHWFEDISNGIPYAKESVRGNIQMGDFEYASYGYYGLIMASVDHSSHVDELWHEVEPALKFAEKTGNLHALGTFYSFRQLCRSLRGKLSYTGSFDGDGFSEQEHLKQFTHNRQAVSYYYVIRALAAVIYEDYRTAYRMCRDAVPLMSHVSGFYNVALHNFLYSLSICQVLETEEYRDRQEERQKLLKVLKDNQDWLKKRSGDAYCNFGHLYLLIEAEQKAVCGCIGEALKLYECAMEAAGKHNRSLHQAIICGVTAQRYRRIGVKSVFRHYLRNTYRLYSVWGAEGKCAGMRQDYPELAGILKSEESRQTTLSGESIQTTTSLDMKSVLKASQAISEELELEGILEKLIYSLLECAGAQHIYYVNRKKSEYEIQAEGHSGLKDDCIILKRPAEGREIPLSIVSFVERTSETVILDDAESSRIYGKDVHIKEKHCKSVLCMPILSKGEMKGILYLENNLAAGVFDQRRKENLLPIAAQLAISLENAYLYEHLRYLVDERTKALKEEIKVREKAEKKLERMANFDSLTGLPNRRLLYEILSQSLLKAETGRKKLAVLYMDLDGFKDINDTYGHDKGDLVLTEAARRLCHAVRSSDTVSRIGGDEFVLILNGIADEDEIRHVCMRILNEIRQPFLISADQTVQMTASIGISVFPQDGQDEKSLLTQADQAMYCVKKSEKNYYSFAGDSGKDDSLSWME</sequence>
<dbReference type="SUPFAM" id="SSF52540">
    <property type="entry name" value="P-loop containing nucleoside triphosphate hydrolases"/>
    <property type="match status" value="1"/>
</dbReference>
<feature type="domain" description="GGDEF" evidence="3">
    <location>
        <begin position="1528"/>
        <end position="1662"/>
    </location>
</feature>
<evidence type="ECO:0000313" key="4">
    <source>
        <dbReference type="EMBL" id="UWP59334.1"/>
    </source>
</evidence>
<dbReference type="InterPro" id="IPR029016">
    <property type="entry name" value="GAF-like_dom_sf"/>
</dbReference>
<keyword evidence="4" id="KW-0808">Transferase</keyword>
<gene>
    <name evidence="4" type="ORF">NQ502_18570</name>
</gene>
<keyword evidence="4" id="KW-0548">Nucleotidyltransferase</keyword>
<dbReference type="Proteomes" id="UP001060164">
    <property type="component" value="Chromosome"/>
</dbReference>
<dbReference type="Gene3D" id="3.40.50.300">
    <property type="entry name" value="P-loop containing nucleotide triphosphate hydrolases"/>
    <property type="match status" value="1"/>
</dbReference>
<organism evidence="4 5">
    <name type="scientific">Ruminococcus gauvreauii</name>
    <dbReference type="NCBI Taxonomy" id="438033"/>
    <lineage>
        <taxon>Bacteria</taxon>
        <taxon>Bacillati</taxon>
        <taxon>Bacillota</taxon>
        <taxon>Clostridia</taxon>
        <taxon>Eubacteriales</taxon>
        <taxon>Oscillospiraceae</taxon>
        <taxon>Ruminococcus</taxon>
    </lineage>
</organism>
<dbReference type="PANTHER" id="PTHR43642:SF1">
    <property type="entry name" value="HYBRID SIGNAL TRANSDUCTION HISTIDINE KINASE G"/>
    <property type="match status" value="1"/>
</dbReference>
<dbReference type="Gene3D" id="3.30.450.40">
    <property type="match status" value="1"/>
</dbReference>
<evidence type="ECO:0000259" key="2">
    <source>
        <dbReference type="PROSITE" id="PS50011"/>
    </source>
</evidence>
<dbReference type="SMART" id="SM00065">
    <property type="entry name" value="GAF"/>
    <property type="match status" value="1"/>
</dbReference>
<keyword evidence="5" id="KW-1185">Reference proteome</keyword>
<dbReference type="CDD" id="cd01949">
    <property type="entry name" value="GGDEF"/>
    <property type="match status" value="1"/>
</dbReference>
<dbReference type="Gene3D" id="3.30.200.20">
    <property type="entry name" value="Phosphorylase Kinase, domain 1"/>
    <property type="match status" value="1"/>
</dbReference>
<dbReference type="InterPro" id="IPR053159">
    <property type="entry name" value="Hybrid_Histidine_Kinase"/>
</dbReference>
<dbReference type="Gene3D" id="3.30.70.270">
    <property type="match status" value="1"/>
</dbReference>
<dbReference type="Pfam" id="PF00069">
    <property type="entry name" value="Pkinase"/>
    <property type="match status" value="1"/>
</dbReference>
<protein>
    <submittedName>
        <fullName evidence="4">Diguanylate cyclase</fullName>
        <ecNumber evidence="4">2.7.7.65</ecNumber>
    </submittedName>
</protein>
<name>A0ABY5VFH0_9FIRM</name>
<dbReference type="CDD" id="cd14014">
    <property type="entry name" value="STKc_PknB_like"/>
    <property type="match status" value="1"/>
</dbReference>
<dbReference type="InterPro" id="IPR041664">
    <property type="entry name" value="AAA_16"/>
</dbReference>
<dbReference type="PROSITE" id="PS50887">
    <property type="entry name" value="GGDEF"/>
    <property type="match status" value="1"/>
</dbReference>
<dbReference type="InterPro" id="IPR000719">
    <property type="entry name" value="Prot_kinase_dom"/>
</dbReference>
<dbReference type="InterPro" id="IPR003018">
    <property type="entry name" value="GAF"/>
</dbReference>
<dbReference type="Pfam" id="PF00990">
    <property type="entry name" value="GGDEF"/>
    <property type="match status" value="1"/>
</dbReference>
<proteinExistence type="predicted"/>
<feature type="domain" description="Protein kinase" evidence="2">
    <location>
        <begin position="6"/>
        <end position="275"/>
    </location>
</feature>
<reference evidence="4" key="1">
    <citation type="journal article" date="2022" name="Cell">
        <title>Design, construction, and in vivo augmentation of a complex gut microbiome.</title>
        <authorList>
            <person name="Cheng A.G."/>
            <person name="Ho P.Y."/>
            <person name="Aranda-Diaz A."/>
            <person name="Jain S."/>
            <person name="Yu F.B."/>
            <person name="Meng X."/>
            <person name="Wang M."/>
            <person name="Iakiviak M."/>
            <person name="Nagashima K."/>
            <person name="Zhao A."/>
            <person name="Murugkar P."/>
            <person name="Patil A."/>
            <person name="Atabakhsh K."/>
            <person name="Weakley A."/>
            <person name="Yan J."/>
            <person name="Brumbaugh A.R."/>
            <person name="Higginbottom S."/>
            <person name="Dimas A."/>
            <person name="Shiver A.L."/>
            <person name="Deutschbauer A."/>
            <person name="Neff N."/>
            <person name="Sonnenburg J.L."/>
            <person name="Huang K.C."/>
            <person name="Fischbach M.A."/>
        </authorList>
    </citation>
    <scope>NUCLEOTIDE SEQUENCE</scope>
    <source>
        <strain evidence="4">DSM 19829</strain>
    </source>
</reference>
<dbReference type="SMART" id="SM00267">
    <property type="entry name" value="GGDEF"/>
    <property type="match status" value="1"/>
</dbReference>
<dbReference type="Pfam" id="PF13191">
    <property type="entry name" value="AAA_16"/>
    <property type="match status" value="1"/>
</dbReference>
<dbReference type="InterPro" id="IPR000160">
    <property type="entry name" value="GGDEF_dom"/>
</dbReference>
<evidence type="ECO:0000313" key="5">
    <source>
        <dbReference type="Proteomes" id="UP001060164"/>
    </source>
</evidence>
<dbReference type="SUPFAM" id="SSF55073">
    <property type="entry name" value="Nucleotide cyclase"/>
    <property type="match status" value="1"/>
</dbReference>
<dbReference type="RefSeq" id="WP_028527959.1">
    <property type="nucleotide sequence ID" value="NZ_CABLBR010000006.1"/>
</dbReference>
<dbReference type="EMBL" id="CP102290">
    <property type="protein sequence ID" value="UWP59334.1"/>
    <property type="molecule type" value="Genomic_DNA"/>
</dbReference>
<dbReference type="NCBIfam" id="TIGR00254">
    <property type="entry name" value="GGDEF"/>
    <property type="match status" value="1"/>
</dbReference>
<dbReference type="EC" id="2.7.7.65" evidence="4"/>
<accession>A0ABY5VFH0</accession>
<dbReference type="InterPro" id="IPR043128">
    <property type="entry name" value="Rev_trsase/Diguanyl_cyclase"/>
</dbReference>
<dbReference type="Pfam" id="PF01590">
    <property type="entry name" value="GAF"/>
    <property type="match status" value="1"/>
</dbReference>
<evidence type="ECO:0000259" key="3">
    <source>
        <dbReference type="PROSITE" id="PS50887"/>
    </source>
</evidence>
<comment type="subcellular location">
    <subcellularLocation>
        <location evidence="1">Membrane</location>
        <topology evidence="1">Single-pass membrane protein</topology>
    </subcellularLocation>
</comment>
<dbReference type="InterPro" id="IPR029787">
    <property type="entry name" value="Nucleotide_cyclase"/>
</dbReference>
<dbReference type="InterPro" id="IPR011009">
    <property type="entry name" value="Kinase-like_dom_sf"/>
</dbReference>
<evidence type="ECO:0000256" key="1">
    <source>
        <dbReference type="ARBA" id="ARBA00004167"/>
    </source>
</evidence>
<dbReference type="Gene3D" id="1.10.510.10">
    <property type="entry name" value="Transferase(Phosphotransferase) domain 1"/>
    <property type="match status" value="1"/>
</dbReference>
<dbReference type="SUPFAM" id="SSF56112">
    <property type="entry name" value="Protein kinase-like (PK-like)"/>
    <property type="match status" value="1"/>
</dbReference>